<evidence type="ECO:0000313" key="4">
    <source>
        <dbReference type="Proteomes" id="UP000515152"/>
    </source>
</evidence>
<reference evidence="5" key="1">
    <citation type="submission" date="2025-08" db="UniProtKB">
        <authorList>
            <consortium name="RefSeq"/>
        </authorList>
    </citation>
    <scope>IDENTIFICATION</scope>
</reference>
<dbReference type="GeneID" id="116219864"/>
<keyword evidence="3" id="KW-1133">Transmembrane helix</keyword>
<dbReference type="InterPro" id="IPR008405">
    <property type="entry name" value="ApoL"/>
</dbReference>
<keyword evidence="4" id="KW-1185">Reference proteome</keyword>
<evidence type="ECO:0000256" key="1">
    <source>
        <dbReference type="ARBA" id="ARBA00010090"/>
    </source>
</evidence>
<comment type="similarity">
    <text evidence="1">Belongs to the apolipoprotein L family.</text>
</comment>
<accession>A0A6P8F9D9</accession>
<dbReference type="PANTHER" id="PTHR14096:SF59">
    <property type="entry name" value="APOLIPOPROTEIN L, 1 ISOFORM X1"/>
    <property type="match status" value="1"/>
</dbReference>
<organism evidence="4 5">
    <name type="scientific">Clupea harengus</name>
    <name type="common">Atlantic herring</name>
    <dbReference type="NCBI Taxonomy" id="7950"/>
    <lineage>
        <taxon>Eukaryota</taxon>
        <taxon>Metazoa</taxon>
        <taxon>Chordata</taxon>
        <taxon>Craniata</taxon>
        <taxon>Vertebrata</taxon>
        <taxon>Euteleostomi</taxon>
        <taxon>Actinopterygii</taxon>
        <taxon>Neopterygii</taxon>
        <taxon>Teleostei</taxon>
        <taxon>Clupei</taxon>
        <taxon>Clupeiformes</taxon>
        <taxon>Clupeoidei</taxon>
        <taxon>Clupeidae</taxon>
        <taxon>Clupea</taxon>
    </lineage>
</organism>
<evidence type="ECO:0000256" key="2">
    <source>
        <dbReference type="SAM" id="MobiDB-lite"/>
    </source>
</evidence>
<feature type="compositionally biased region" description="Polar residues" evidence="2">
    <location>
        <begin position="74"/>
        <end position="160"/>
    </location>
</feature>
<dbReference type="Proteomes" id="UP000515152">
    <property type="component" value="Chromosome 26"/>
</dbReference>
<dbReference type="GO" id="GO:0005576">
    <property type="term" value="C:extracellular region"/>
    <property type="evidence" value="ECO:0007669"/>
    <property type="project" value="InterPro"/>
</dbReference>
<protein>
    <submittedName>
        <fullName evidence="5">Uncharacterized protein LOC116219864 isoform X1</fullName>
    </submittedName>
</protein>
<dbReference type="GO" id="GO:0016020">
    <property type="term" value="C:membrane"/>
    <property type="evidence" value="ECO:0007669"/>
    <property type="project" value="TreeGrafter"/>
</dbReference>
<dbReference type="KEGG" id="char:116219864"/>
<dbReference type="Pfam" id="PF05461">
    <property type="entry name" value="ApoL"/>
    <property type="match status" value="1"/>
</dbReference>
<feature type="region of interest" description="Disordered" evidence="2">
    <location>
        <begin position="74"/>
        <end position="185"/>
    </location>
</feature>
<dbReference type="GO" id="GO:0042157">
    <property type="term" value="P:lipoprotein metabolic process"/>
    <property type="evidence" value="ECO:0007669"/>
    <property type="project" value="InterPro"/>
</dbReference>
<feature type="transmembrane region" description="Helical" evidence="3">
    <location>
        <begin position="292"/>
        <end position="313"/>
    </location>
</feature>
<evidence type="ECO:0000256" key="3">
    <source>
        <dbReference type="SAM" id="Phobius"/>
    </source>
</evidence>
<name>A0A6P8F9D9_CLUHA</name>
<dbReference type="PANTHER" id="PTHR14096">
    <property type="entry name" value="APOLIPOPROTEIN L"/>
    <property type="match status" value="1"/>
</dbReference>
<gene>
    <name evidence="5" type="primary">LOC116219864</name>
</gene>
<dbReference type="AlphaFoldDB" id="A0A6P8F9D9"/>
<proteinExistence type="inferred from homology"/>
<sequence length="456" mass="48829">MAGSGYVWADPPALPAYENVWSGADQPPSYEEALMWPETPHFQAPVLSGPMFPSLPDYQAPGAQVCTLTRSQAPGAQMSTLTRSQAPGAQMSTLTRSQAPGAQMSSLTRSQGPGAQMSTLTRSQAPGAQMSSLTRSQGPGAQMSSLTRSQGPGAQMNSLTRSHEPGAPGTLTRSQSRDSDGVQRVMSNEELMTWWRTVKPWEKMSHFPDTEPRVLAKKVHRVQRALTLYGLLMRTHGEDLQSHIAELQRTSDNIGKAYNTLKAARVTSGVTSGASGAVGGAAAVTGIVLAPFTMGVSLVITALGVGVVAAGGIKKASVKNKMGINQDRKALESILQDYRKKLEDIEACLQFIYTGMDHIGRNNLSILKGADMDAGRVARMLEMSGEVAQGLGATSRSSDLLREFAGGIGTFYSQKDYRLLKRGKEKKFAHTLSKAASRLQSTQDDLTRVAALLGRF</sequence>
<dbReference type="Gene3D" id="1.20.1170.10">
    <property type="match status" value="1"/>
</dbReference>
<dbReference type="RefSeq" id="XP_031419772.1">
    <property type="nucleotide sequence ID" value="XM_031563912.1"/>
</dbReference>
<dbReference type="OrthoDB" id="8920155at2759"/>
<keyword evidence="3" id="KW-0812">Transmembrane</keyword>
<dbReference type="GO" id="GO:0006869">
    <property type="term" value="P:lipid transport"/>
    <property type="evidence" value="ECO:0007669"/>
    <property type="project" value="InterPro"/>
</dbReference>
<evidence type="ECO:0000313" key="5">
    <source>
        <dbReference type="RefSeq" id="XP_031419772.1"/>
    </source>
</evidence>
<dbReference type="GO" id="GO:0008289">
    <property type="term" value="F:lipid binding"/>
    <property type="evidence" value="ECO:0007669"/>
    <property type="project" value="InterPro"/>
</dbReference>
<keyword evidence="3" id="KW-0472">Membrane</keyword>